<protein>
    <submittedName>
        <fullName evidence="1">L-ascorbate metabolism protein UlaG, beta-lactamase superfamily</fullName>
    </submittedName>
</protein>
<reference evidence="1" key="1">
    <citation type="submission" date="2017-04" db="EMBL/GenBank/DDBJ databases">
        <authorList>
            <person name="Varghese N."/>
            <person name="Submissions S."/>
        </authorList>
    </citation>
    <scope>NUCLEOTIDE SEQUENCE</scope>
    <source>
        <strain evidence="1">WTE2008</strain>
    </source>
</reference>
<accession>A0AC61PQY7</accession>
<name>A0AC61PQY7_9FIRM</name>
<organism evidence="1 2">
    <name type="scientific">Aristaeella lactis</name>
    <dbReference type="NCBI Taxonomy" id="3046383"/>
    <lineage>
        <taxon>Bacteria</taxon>
        <taxon>Bacillati</taxon>
        <taxon>Bacillota</taxon>
        <taxon>Clostridia</taxon>
        <taxon>Eubacteriales</taxon>
        <taxon>Aristaeellaceae</taxon>
        <taxon>Aristaeella</taxon>
    </lineage>
</organism>
<comment type="caution">
    <text evidence="1">The sequence shown here is derived from an EMBL/GenBank/DDBJ whole genome shotgun (WGS) entry which is preliminary data.</text>
</comment>
<keyword evidence="2" id="KW-1185">Reference proteome</keyword>
<sequence>MICLVHPLAGKTKDAIYDAVEVRICVEQDLLITHYYHSGFSVASERTLVVFDYWRGEKAELPPDKQLTIEKLKAFENVFVFISHEHIDHLDPIVFTWGEAGNVSYIVSSDMPVGTRGKRMAPGDTLKLSDELTVTAFDSTDLGVSFLADFCGIRIFHAGDLNFWHWREESTMQEIEEADAEFRKAVLPLSKEQIDVAFFPVDPRQGAMFEAGANYFILSVKPRILIPMHYFHRADTAVDYARTASCRTTEVIAMPGYGDRIRIQSDEDHYLNVSFPSDGEEQPEEEDISLYGSDADLPAGDEDTLLSEDDPFLESDLPVSYLAEEEDQNPESGDS</sequence>
<evidence type="ECO:0000313" key="2">
    <source>
        <dbReference type="Proteomes" id="UP000192328"/>
    </source>
</evidence>
<evidence type="ECO:0000313" key="1">
    <source>
        <dbReference type="EMBL" id="SMC94515.1"/>
    </source>
</evidence>
<gene>
    <name evidence="1" type="ORF">SAMN06297397_0153</name>
</gene>
<dbReference type="Proteomes" id="UP000192328">
    <property type="component" value="Unassembled WGS sequence"/>
</dbReference>
<dbReference type="EMBL" id="FWXZ01000012">
    <property type="protein sequence ID" value="SMC94515.1"/>
    <property type="molecule type" value="Genomic_DNA"/>
</dbReference>
<proteinExistence type="predicted"/>